<evidence type="ECO:0000256" key="10">
    <source>
        <dbReference type="SAM" id="SignalP"/>
    </source>
</evidence>
<proteinExistence type="inferred from homology"/>
<feature type="domain" description="TonB-dependent receptor plug" evidence="11">
    <location>
        <begin position="118"/>
        <end position="242"/>
    </location>
</feature>
<dbReference type="InterPro" id="IPR023997">
    <property type="entry name" value="TonB-dep_OMP_SusC/RagA_CS"/>
</dbReference>
<evidence type="ECO:0000256" key="3">
    <source>
        <dbReference type="ARBA" id="ARBA00022452"/>
    </source>
</evidence>
<dbReference type="PROSITE" id="PS52016">
    <property type="entry name" value="TONB_DEPENDENT_REC_3"/>
    <property type="match status" value="1"/>
</dbReference>
<protein>
    <submittedName>
        <fullName evidence="12">TonB-linked SusC/RagA family outer membrane protein</fullName>
    </submittedName>
</protein>
<evidence type="ECO:0000256" key="8">
    <source>
        <dbReference type="PROSITE-ProRule" id="PRU01360"/>
    </source>
</evidence>
<evidence type="ECO:0000313" key="12">
    <source>
        <dbReference type="EMBL" id="MDR6240376.1"/>
    </source>
</evidence>
<dbReference type="InterPro" id="IPR036942">
    <property type="entry name" value="Beta-barrel_TonB_sf"/>
</dbReference>
<keyword evidence="6 8" id="KW-0472">Membrane</keyword>
<accession>A0AAE3XR60</accession>
<gene>
    <name evidence="12" type="ORF">HNQ88_003442</name>
</gene>
<dbReference type="AlphaFoldDB" id="A0AAE3XR60"/>
<keyword evidence="4 8" id="KW-0812">Transmembrane</keyword>
<reference evidence="12" key="1">
    <citation type="submission" date="2023-07" db="EMBL/GenBank/DDBJ databases">
        <title>Genomic Encyclopedia of Type Strains, Phase IV (KMG-IV): sequencing the most valuable type-strain genomes for metagenomic binning, comparative biology and taxonomic classification.</title>
        <authorList>
            <person name="Goeker M."/>
        </authorList>
    </citation>
    <scope>NUCLEOTIDE SEQUENCE</scope>
    <source>
        <strain evidence="12">DSM 26174</strain>
    </source>
</reference>
<dbReference type="NCBIfam" id="TIGR04056">
    <property type="entry name" value="OMP_RagA_SusC"/>
    <property type="match status" value="1"/>
</dbReference>
<dbReference type="Pfam" id="PF07715">
    <property type="entry name" value="Plug"/>
    <property type="match status" value="1"/>
</dbReference>
<keyword evidence="7 8" id="KW-0998">Cell outer membrane</keyword>
<evidence type="ECO:0000256" key="7">
    <source>
        <dbReference type="ARBA" id="ARBA00023237"/>
    </source>
</evidence>
<dbReference type="Gene3D" id="2.40.170.20">
    <property type="entry name" value="TonB-dependent receptor, beta-barrel domain"/>
    <property type="match status" value="1"/>
</dbReference>
<keyword evidence="2 8" id="KW-0813">Transport</keyword>
<evidence type="ECO:0000256" key="4">
    <source>
        <dbReference type="ARBA" id="ARBA00022692"/>
    </source>
</evidence>
<dbReference type="EMBL" id="JAVDQD010000004">
    <property type="protein sequence ID" value="MDR6240376.1"/>
    <property type="molecule type" value="Genomic_DNA"/>
</dbReference>
<comment type="similarity">
    <text evidence="8">Belongs to the TonB-dependent receptor family.</text>
</comment>
<dbReference type="GO" id="GO:0015344">
    <property type="term" value="F:siderophore uptake transmembrane transporter activity"/>
    <property type="evidence" value="ECO:0007669"/>
    <property type="project" value="TreeGrafter"/>
</dbReference>
<evidence type="ECO:0000259" key="11">
    <source>
        <dbReference type="Pfam" id="PF07715"/>
    </source>
</evidence>
<dbReference type="Gene3D" id="2.170.130.10">
    <property type="entry name" value="TonB-dependent receptor, plug domain"/>
    <property type="match status" value="1"/>
</dbReference>
<feature type="chain" id="PRO_5042241494" evidence="10">
    <location>
        <begin position="22"/>
        <end position="1062"/>
    </location>
</feature>
<dbReference type="FunFam" id="2.170.130.10:FF:000023">
    <property type="entry name" value="SusC/RagA family TonB-linked outer membrane protein"/>
    <property type="match status" value="1"/>
</dbReference>
<dbReference type="InterPro" id="IPR039426">
    <property type="entry name" value="TonB-dep_rcpt-like"/>
</dbReference>
<dbReference type="PANTHER" id="PTHR30069">
    <property type="entry name" value="TONB-DEPENDENT OUTER MEMBRANE RECEPTOR"/>
    <property type="match status" value="1"/>
</dbReference>
<dbReference type="PANTHER" id="PTHR30069:SF29">
    <property type="entry name" value="HEMOGLOBIN AND HEMOGLOBIN-HAPTOGLOBIN-BINDING PROTEIN 1-RELATED"/>
    <property type="match status" value="1"/>
</dbReference>
<dbReference type="FunFam" id="2.60.40.1120:FF:000003">
    <property type="entry name" value="Outer membrane protein Omp121"/>
    <property type="match status" value="1"/>
</dbReference>
<dbReference type="RefSeq" id="WP_309940284.1">
    <property type="nucleotide sequence ID" value="NZ_AP025305.1"/>
</dbReference>
<dbReference type="InterPro" id="IPR023996">
    <property type="entry name" value="TonB-dep_OMP_SusC/RagA"/>
</dbReference>
<dbReference type="Pfam" id="PF13715">
    <property type="entry name" value="CarbopepD_reg_2"/>
    <property type="match status" value="1"/>
</dbReference>
<name>A0AAE3XR60_9BACT</name>
<organism evidence="12 13">
    <name type="scientific">Aureibacter tunicatorum</name>
    <dbReference type="NCBI Taxonomy" id="866807"/>
    <lineage>
        <taxon>Bacteria</taxon>
        <taxon>Pseudomonadati</taxon>
        <taxon>Bacteroidota</taxon>
        <taxon>Cytophagia</taxon>
        <taxon>Cytophagales</taxon>
        <taxon>Persicobacteraceae</taxon>
        <taxon>Aureibacter</taxon>
    </lineage>
</organism>
<dbReference type="SUPFAM" id="SSF49464">
    <property type="entry name" value="Carboxypeptidase regulatory domain-like"/>
    <property type="match status" value="1"/>
</dbReference>
<feature type="signal peptide" evidence="10">
    <location>
        <begin position="1"/>
        <end position="21"/>
    </location>
</feature>
<feature type="compositionally biased region" description="Polar residues" evidence="9">
    <location>
        <begin position="454"/>
        <end position="465"/>
    </location>
</feature>
<evidence type="ECO:0000313" key="13">
    <source>
        <dbReference type="Proteomes" id="UP001185092"/>
    </source>
</evidence>
<evidence type="ECO:0000256" key="5">
    <source>
        <dbReference type="ARBA" id="ARBA00022729"/>
    </source>
</evidence>
<evidence type="ECO:0000256" key="2">
    <source>
        <dbReference type="ARBA" id="ARBA00022448"/>
    </source>
</evidence>
<feature type="region of interest" description="Disordered" evidence="9">
    <location>
        <begin position="445"/>
        <end position="465"/>
    </location>
</feature>
<evidence type="ECO:0000256" key="1">
    <source>
        <dbReference type="ARBA" id="ARBA00004571"/>
    </source>
</evidence>
<dbReference type="InterPro" id="IPR037066">
    <property type="entry name" value="Plug_dom_sf"/>
</dbReference>
<evidence type="ECO:0000256" key="6">
    <source>
        <dbReference type="ARBA" id="ARBA00023136"/>
    </source>
</evidence>
<dbReference type="InterPro" id="IPR012910">
    <property type="entry name" value="Plug_dom"/>
</dbReference>
<dbReference type="Gene3D" id="2.60.40.1120">
    <property type="entry name" value="Carboxypeptidase-like, regulatory domain"/>
    <property type="match status" value="1"/>
</dbReference>
<keyword evidence="5 10" id="KW-0732">Signal</keyword>
<keyword evidence="13" id="KW-1185">Reference proteome</keyword>
<dbReference type="SUPFAM" id="SSF56935">
    <property type="entry name" value="Porins"/>
    <property type="match status" value="1"/>
</dbReference>
<comment type="subcellular location">
    <subcellularLocation>
        <location evidence="1 8">Cell outer membrane</location>
        <topology evidence="1 8">Multi-pass membrane protein</topology>
    </subcellularLocation>
</comment>
<dbReference type="NCBIfam" id="TIGR04057">
    <property type="entry name" value="SusC_RagA_signa"/>
    <property type="match status" value="1"/>
</dbReference>
<dbReference type="Proteomes" id="UP001185092">
    <property type="component" value="Unassembled WGS sequence"/>
</dbReference>
<dbReference type="GO" id="GO:0044718">
    <property type="term" value="P:siderophore transmembrane transport"/>
    <property type="evidence" value="ECO:0007669"/>
    <property type="project" value="TreeGrafter"/>
</dbReference>
<comment type="caution">
    <text evidence="12">The sequence shown here is derived from an EMBL/GenBank/DDBJ whole genome shotgun (WGS) entry which is preliminary data.</text>
</comment>
<dbReference type="InterPro" id="IPR008969">
    <property type="entry name" value="CarboxyPept-like_regulatory"/>
</dbReference>
<sequence length="1062" mass="116055">MSKNLLLSWIFVLLTVGSTWAQGRTVTGTVKETSGEPLPGVSVVVKGTTNGTITDLEGAFSISIDEPETAVLVFSFIGLTTQEVTVGNQTKFDVEMTSDVKQLDEVVVTALGVERDERSLGYSAQQLKSEDLTQVRETNIVNSLSGKVAGVQINSNSNMGGSSRILIRGASSITGNNQPLFVVDGVPLDNSNFGTSNQARGAGGYDYGNAAQDINPDDIASMTVLKGAAAAALYGSRASNGVIVITTKSGKGKKGIGVSVNSGVTFEKVNLLPSYQNEYGGGTSEEFAIDPESGLPVVNFYADQSWGPKLQGQQVVQWHNIYDYEQGLTSQLTTSPWVANPDNVKDFFQTGVTLTNNVAVQGGNDEANFRLSYTNKDITGIFPNSHMSRNTFNFAGSTKLNDKLTVNANGSYVSSRAKGRPGTGYDDGNVMQQFNQWGQRQWSNDLHKNYKNPDGSQRSWNRSSIDNPDLVYSNNPYWVRYENFQDDDRERFFGNVGMNYKITEEISVSAKAMTDFYTDSRRERLAVGSIRTDQAQGRGYYSEDVIRVKEDNYEFLTNYNKTFDNEISLNAFVGVNRRTKSYRRNYAETQDGLSVPGLYTLTNSVGSVIPIDDGYDKIVNSVFGSASVGWRNMVFVDATFRNDWSSTLPTEGGQNSFFYPSVTTSFVFSELGSLANSNLLSFGKLRFGWASVGNDTDPYRLAQTYPANPQGGFGGNPIYTTPNTMNNSELKPETTESFELGLDLRFLQDRIGLDATVYSSRSYDQIIPVQTSAASGFVYKYINAGLMTNKGVELMLSGTPIKSSGGFQWDVVVNWAMNRNKVVELEDNLETLRLGTAPFAVTIEAVEGESYATIYGTAYQRDENGNKIVGDDGLYLATEEKVALGSAMADWTGGITNSVSYKGFTLTAVIDGSFGGKIFSTTNMWGRYSGMFEETTANNIRETGIVAAGVKRDGSVNDINVDAKRYFQHDNGYNIAEADVYDASYIKLREVSLAYKIPNKLISKVGIQDMVFSVVGRNLALLYSEVPHIDPEYAVSSGNVQGLEGAATPMTASWGFNLNFKF</sequence>
<keyword evidence="3 8" id="KW-1134">Transmembrane beta strand</keyword>
<dbReference type="GO" id="GO:0009279">
    <property type="term" value="C:cell outer membrane"/>
    <property type="evidence" value="ECO:0007669"/>
    <property type="project" value="UniProtKB-SubCell"/>
</dbReference>
<evidence type="ECO:0000256" key="9">
    <source>
        <dbReference type="SAM" id="MobiDB-lite"/>
    </source>
</evidence>